<name>A0ABX1FSQ6_9PSEU</name>
<dbReference type="EMBL" id="VSRL01000195">
    <property type="protein sequence ID" value="NKE61767.1"/>
    <property type="molecule type" value="Genomic_DNA"/>
</dbReference>
<keyword evidence="2" id="KW-1185">Reference proteome</keyword>
<comment type="caution">
    <text evidence="1">The sequence shown here is derived from an EMBL/GenBank/DDBJ whole genome shotgun (WGS) entry which is preliminary data.</text>
</comment>
<reference evidence="1 2" key="1">
    <citation type="submission" date="2019-08" db="EMBL/GenBank/DDBJ databases">
        <title>Lentzea from Indian Himalayas.</title>
        <authorList>
            <person name="Mandal S."/>
            <person name="Mallick Gupta A."/>
            <person name="Maiti P.K."/>
            <person name="Sarkar J."/>
            <person name="Mandal S."/>
        </authorList>
    </citation>
    <scope>NUCLEOTIDE SEQUENCE [LARGE SCALE GENOMIC DNA]</scope>
    <source>
        <strain evidence="1 2">PSKA42</strain>
    </source>
</reference>
<gene>
    <name evidence="1" type="ORF">FXN61_35415</name>
</gene>
<evidence type="ECO:0000313" key="2">
    <source>
        <dbReference type="Proteomes" id="UP001515943"/>
    </source>
</evidence>
<organism evidence="1 2">
    <name type="scientific">Lentzea indica</name>
    <dbReference type="NCBI Taxonomy" id="2604800"/>
    <lineage>
        <taxon>Bacteria</taxon>
        <taxon>Bacillati</taxon>
        <taxon>Actinomycetota</taxon>
        <taxon>Actinomycetes</taxon>
        <taxon>Pseudonocardiales</taxon>
        <taxon>Pseudonocardiaceae</taxon>
        <taxon>Lentzea</taxon>
    </lineage>
</organism>
<evidence type="ECO:0000313" key="1">
    <source>
        <dbReference type="EMBL" id="NKE61767.1"/>
    </source>
</evidence>
<dbReference type="RefSeq" id="WP_167978413.1">
    <property type="nucleotide sequence ID" value="NZ_VSRL01000195.1"/>
</dbReference>
<accession>A0ABX1FSQ6</accession>
<proteinExistence type="predicted"/>
<sequence>MSDQDGYSWALEQVPETCPEPVWVLLDEVYRDAPGPPQEPALTKNRRQHAMNPTGWVVGHVTEWVRYENGAWMGLVTYEVPTVGLKKEPVRHHVRRTALRKRAPNEVEPPF</sequence>
<dbReference type="Proteomes" id="UP001515943">
    <property type="component" value="Unassembled WGS sequence"/>
</dbReference>
<protein>
    <submittedName>
        <fullName evidence="1">Uncharacterized protein</fullName>
    </submittedName>
</protein>